<proteinExistence type="predicted"/>
<comment type="caution">
    <text evidence="1">The sequence shown here is derived from an EMBL/GenBank/DDBJ whole genome shotgun (WGS) entry which is preliminary data.</text>
</comment>
<sequence>MCTLTFIPTSFDNFVLTSNRDEAPGRATIAPQEYDENGTKLLFPKDELGGGTWIGVSEKKRLICLLNGGFTTHERAESYRMSRGIIVTDLLTSEILKTEIDSYNFKGIEPFTIIAVDWAKELHLYELVWDGKESHFSEKPLAPHIWSSSLLYTPTVKKQRELWFSNFLFKEVRPTNTQILNFHKTAGIGDVVNDIVMDRGFVKTKSITQISKSEDTINMYYEDLQSQKITKTTF</sequence>
<organism evidence="1 2">
    <name type="scientific">Patiriisocius marinistellae</name>
    <dbReference type="NCBI Taxonomy" id="2494560"/>
    <lineage>
        <taxon>Bacteria</taxon>
        <taxon>Pseudomonadati</taxon>
        <taxon>Bacteroidota</taxon>
        <taxon>Flavobacteriia</taxon>
        <taxon>Flavobacteriales</taxon>
        <taxon>Flavobacteriaceae</taxon>
        <taxon>Patiriisocius</taxon>
    </lineage>
</organism>
<accession>A0A5J4FWK3</accession>
<keyword evidence="2" id="KW-1185">Reference proteome</keyword>
<dbReference type="Pfam" id="PF05742">
    <property type="entry name" value="TANGO2"/>
    <property type="match status" value="1"/>
</dbReference>
<dbReference type="PANTHER" id="PTHR17985:SF8">
    <property type="entry name" value="TRANSPORT AND GOLGI ORGANIZATION PROTEIN 2 HOMOLOG"/>
    <property type="match status" value="1"/>
</dbReference>
<dbReference type="InterPro" id="IPR008551">
    <property type="entry name" value="TANGO2"/>
</dbReference>
<dbReference type="RefSeq" id="WP_151894982.1">
    <property type="nucleotide sequence ID" value="NZ_BKCF01000005.1"/>
</dbReference>
<name>A0A5J4FWK3_9FLAO</name>
<protein>
    <submittedName>
        <fullName evidence="1">Uncharacterized protein</fullName>
    </submittedName>
</protein>
<dbReference type="EMBL" id="BKCF01000005">
    <property type="protein sequence ID" value="GEQ87067.1"/>
    <property type="molecule type" value="Genomic_DNA"/>
</dbReference>
<evidence type="ECO:0000313" key="2">
    <source>
        <dbReference type="Proteomes" id="UP000326994"/>
    </source>
</evidence>
<reference evidence="1 2" key="1">
    <citation type="submission" date="2019-08" db="EMBL/GenBank/DDBJ databases">
        <title>Ulvibacter marinistellae sp. nov., isolated from a starfish, Patiria pectinifera.</title>
        <authorList>
            <person name="Kawano K."/>
            <person name="Ushijima N."/>
            <person name="Kihara M."/>
            <person name="Itoh H."/>
        </authorList>
    </citation>
    <scope>NUCLEOTIDE SEQUENCE [LARGE SCALE GENOMIC DNA]</scope>
    <source>
        <strain evidence="1 2">KK4</strain>
    </source>
</reference>
<dbReference type="PANTHER" id="PTHR17985">
    <property type="entry name" value="SER/THR-RICH PROTEIN T10 IN DGCR REGION"/>
    <property type="match status" value="1"/>
</dbReference>
<gene>
    <name evidence="1" type="ORF">ULMS_25750</name>
</gene>
<dbReference type="AlphaFoldDB" id="A0A5J4FWK3"/>
<dbReference type="Proteomes" id="UP000326994">
    <property type="component" value="Unassembled WGS sequence"/>
</dbReference>
<dbReference type="OrthoDB" id="4380123at2"/>
<evidence type="ECO:0000313" key="1">
    <source>
        <dbReference type="EMBL" id="GEQ87067.1"/>
    </source>
</evidence>